<evidence type="ECO:0000313" key="1">
    <source>
        <dbReference type="EMBL" id="CDW38704.1"/>
    </source>
</evidence>
<accession>A0A0K2UK92</accession>
<reference evidence="1" key="1">
    <citation type="submission" date="2014-05" db="EMBL/GenBank/DDBJ databases">
        <authorList>
            <person name="Chronopoulou M."/>
        </authorList>
    </citation>
    <scope>NUCLEOTIDE SEQUENCE</scope>
    <source>
        <tissue evidence="1">Whole organism</tissue>
    </source>
</reference>
<protein>
    <submittedName>
        <fullName evidence="1">Uncharacterized protein</fullName>
    </submittedName>
</protein>
<name>A0A0K2UK92_LEPSM</name>
<dbReference type="EMBL" id="HACA01021343">
    <property type="protein sequence ID" value="CDW38704.1"/>
    <property type="molecule type" value="Transcribed_RNA"/>
</dbReference>
<proteinExistence type="predicted"/>
<organism evidence="1">
    <name type="scientific">Lepeophtheirus salmonis</name>
    <name type="common">Salmon louse</name>
    <name type="synonym">Caligus salmonis</name>
    <dbReference type="NCBI Taxonomy" id="72036"/>
    <lineage>
        <taxon>Eukaryota</taxon>
        <taxon>Metazoa</taxon>
        <taxon>Ecdysozoa</taxon>
        <taxon>Arthropoda</taxon>
        <taxon>Crustacea</taxon>
        <taxon>Multicrustacea</taxon>
        <taxon>Hexanauplia</taxon>
        <taxon>Copepoda</taxon>
        <taxon>Siphonostomatoida</taxon>
        <taxon>Caligidae</taxon>
        <taxon>Lepeophtheirus</taxon>
    </lineage>
</organism>
<sequence>MSPNFISSFLIS</sequence>